<feature type="region of interest" description="Disordered" evidence="1">
    <location>
        <begin position="811"/>
        <end position="834"/>
    </location>
</feature>
<dbReference type="Proteomes" id="UP000325315">
    <property type="component" value="Unassembled WGS sequence"/>
</dbReference>
<reference evidence="4" key="1">
    <citation type="journal article" date="2019" name="Plant Biotechnol. J.">
        <title>Genome sequencing of the Australian wild diploid species Gossypium australe highlights disease resistance and delayed gland morphogenesis.</title>
        <authorList>
            <person name="Cai Y."/>
            <person name="Cai X."/>
            <person name="Wang Q."/>
            <person name="Wang P."/>
            <person name="Zhang Y."/>
            <person name="Cai C."/>
            <person name="Xu Y."/>
            <person name="Wang K."/>
            <person name="Zhou Z."/>
            <person name="Wang C."/>
            <person name="Geng S."/>
            <person name="Li B."/>
            <person name="Dong Q."/>
            <person name="Hou Y."/>
            <person name="Wang H."/>
            <person name="Ai P."/>
            <person name="Liu Z."/>
            <person name="Yi F."/>
            <person name="Sun M."/>
            <person name="An G."/>
            <person name="Cheng J."/>
            <person name="Zhang Y."/>
            <person name="Shi Q."/>
            <person name="Xie Y."/>
            <person name="Shi X."/>
            <person name="Chang Y."/>
            <person name="Huang F."/>
            <person name="Chen Y."/>
            <person name="Hong S."/>
            <person name="Mi L."/>
            <person name="Sun Q."/>
            <person name="Zhang L."/>
            <person name="Zhou B."/>
            <person name="Peng R."/>
            <person name="Zhang X."/>
            <person name="Liu F."/>
        </authorList>
    </citation>
    <scope>NUCLEOTIDE SEQUENCE [LARGE SCALE GENOMIC DNA]</scope>
    <source>
        <strain evidence="4">cv. PA1801</strain>
    </source>
</reference>
<evidence type="ECO:0000313" key="4">
    <source>
        <dbReference type="Proteomes" id="UP000325315"/>
    </source>
</evidence>
<keyword evidence="4" id="KW-1185">Reference proteome</keyword>
<feature type="compositionally biased region" description="Basic and acidic residues" evidence="1">
    <location>
        <begin position="786"/>
        <end position="799"/>
    </location>
</feature>
<feature type="region of interest" description="Disordered" evidence="1">
    <location>
        <begin position="1331"/>
        <end position="1380"/>
    </location>
</feature>
<feature type="compositionally biased region" description="Polar residues" evidence="1">
    <location>
        <begin position="1272"/>
        <end position="1293"/>
    </location>
</feature>
<organism evidence="3 4">
    <name type="scientific">Gossypium australe</name>
    <dbReference type="NCBI Taxonomy" id="47621"/>
    <lineage>
        <taxon>Eukaryota</taxon>
        <taxon>Viridiplantae</taxon>
        <taxon>Streptophyta</taxon>
        <taxon>Embryophyta</taxon>
        <taxon>Tracheophyta</taxon>
        <taxon>Spermatophyta</taxon>
        <taxon>Magnoliopsida</taxon>
        <taxon>eudicotyledons</taxon>
        <taxon>Gunneridae</taxon>
        <taxon>Pentapetalae</taxon>
        <taxon>rosids</taxon>
        <taxon>malvids</taxon>
        <taxon>Malvales</taxon>
        <taxon>Malvaceae</taxon>
        <taxon>Malvoideae</taxon>
        <taxon>Gossypium</taxon>
    </lineage>
</organism>
<feature type="compositionally biased region" description="Polar residues" evidence="1">
    <location>
        <begin position="1036"/>
        <end position="1047"/>
    </location>
</feature>
<dbReference type="OrthoDB" id="1630099at2759"/>
<keyword evidence="2" id="KW-0472">Membrane</keyword>
<name>A0A5B6UAR9_9ROSI</name>
<dbReference type="EMBL" id="SMMG02000012">
    <property type="protein sequence ID" value="KAA3454408.1"/>
    <property type="molecule type" value="Genomic_DNA"/>
</dbReference>
<feature type="compositionally biased region" description="Polar residues" evidence="1">
    <location>
        <begin position="748"/>
        <end position="785"/>
    </location>
</feature>
<gene>
    <name evidence="3" type="ORF">EPI10_017524</name>
</gene>
<protein>
    <submittedName>
        <fullName evidence="3">Regulatory E2</fullName>
    </submittedName>
</protein>
<keyword evidence="2" id="KW-0812">Transmembrane</keyword>
<accession>A0A5B6UAR9</accession>
<comment type="caution">
    <text evidence="3">The sequence shown here is derived from an EMBL/GenBank/DDBJ whole genome shotgun (WGS) entry which is preliminary data.</text>
</comment>
<feature type="region of interest" description="Disordered" evidence="1">
    <location>
        <begin position="1265"/>
        <end position="1299"/>
    </location>
</feature>
<dbReference type="PANTHER" id="PTHR31267">
    <property type="entry name" value="DENTIN SIALOPHOSPHOPROTEIN-LIKE PROTEIN"/>
    <property type="match status" value="1"/>
</dbReference>
<dbReference type="PANTHER" id="PTHR31267:SF7">
    <property type="entry name" value="DENTIN SIALOPHOSPHOPROTEIN-LIKE PROTEIN"/>
    <property type="match status" value="1"/>
</dbReference>
<evidence type="ECO:0000313" key="3">
    <source>
        <dbReference type="EMBL" id="KAA3454408.1"/>
    </source>
</evidence>
<feature type="compositionally biased region" description="Low complexity" evidence="1">
    <location>
        <begin position="1237"/>
        <end position="1246"/>
    </location>
</feature>
<proteinExistence type="predicted"/>
<feature type="compositionally biased region" description="Polar residues" evidence="1">
    <location>
        <begin position="415"/>
        <end position="432"/>
    </location>
</feature>
<feature type="region of interest" description="Disordered" evidence="1">
    <location>
        <begin position="742"/>
        <end position="799"/>
    </location>
</feature>
<feature type="compositionally biased region" description="Polar residues" evidence="1">
    <location>
        <begin position="1203"/>
        <end position="1219"/>
    </location>
</feature>
<keyword evidence="2" id="KW-1133">Transmembrane helix</keyword>
<evidence type="ECO:0000256" key="2">
    <source>
        <dbReference type="SAM" id="Phobius"/>
    </source>
</evidence>
<evidence type="ECO:0000256" key="1">
    <source>
        <dbReference type="SAM" id="MobiDB-lite"/>
    </source>
</evidence>
<feature type="transmembrane region" description="Helical" evidence="2">
    <location>
        <begin position="974"/>
        <end position="1007"/>
    </location>
</feature>
<feature type="compositionally biased region" description="Basic and acidic residues" evidence="1">
    <location>
        <begin position="685"/>
        <end position="697"/>
    </location>
</feature>
<sequence length="1878" mass="205231">MPGNEVGDRIHNFLGQEGLPQGQHHSQGLDTAWPGLNNNRWVGSQRQAGGPLVSSLKNFSVHQLAESDRGQTGQSSSRQHDLNFTQSGLRFEIARSQSQNQSPIANGYLLGHQAFQTSQNEPNFLGVDTVSRCLSPLDSQIGNGPDLSKKNSLRLESTESPMNYDFFGGQQQISAQHSGMIQSLPRQQSGMNDMQLLQQNAMLKQMQELQRQQLLRPQFQLPDARQLSSANQVSSTVKHGLGSLSPAPINGVPVHDASNYSWQPEHMAPNWLQHGTSPSMHVSSGGFTFSPERGQASLMGLVPQQVDQSFYGTTSNARGNPYHHSSVQMEKHSMQQLPASSNSFPGNQYALFSDQVGLQDGRQGDQGKNVFGATTGQGLNTGFRPETLQEMTIQPNNAVMQESYDGRQERPGPSEISSEKSTAQAAPSQSVATLDATEEKILFGSDDSVWDIFGKSTNMGSVLDGTDSFGALPSLQSGSWSALMQSAVAETSSTDLGVQEEWSGLGVQNSEPSSRNMPSQIVNDGSKHQLAWADNNLQTASTLNSKSFPMSSDANINLDIFSIPGVQQSGVQIANEQTGKIHNDSSQKFVQQLTEERSKRLDCSPLQKPVAECVQIFGNVAHSPNMQVSAKSISGHQHDMAVHNLRVQPHNKSNGWSFIESASHSGEAISKSQDIDCALQPSQNSDHRGAMSKEKGHGSFLGYPVPDANSEWGNLNSGLGSPQVNREGSELDNVAAITDSRTARVTEDSSQQLPSNHNLNLRRSTDSKVNSGPSKVQARSLQNQDKNPRTFDSSRNDCLDKGASEANILENSNVKETSSDSFHPNSSHPFSTGGMRDNVWLDVNDRHGGKQKSSVRISHKPSGIRKFQYHPMGDLDVEAEPSYGTKSVAHSQAMSQNISQGLKGHDRGYFGQSKFTGHATRESIETEKGCFPGIQVDEVPSRSSNQGSASDRSFVGSVLNKTAPMRWLNICTQLLAWFEFLAFLKFYCYFFIIIFVLLSLITFYCALGITKFRSQNMLELLPKTDQPKEHGIATRLSPSERNLSSEMPDTETSDGSVGQFQHNRPPASQGFGLQLGLPSQRFTNPDRAMSSQNSPQRVSSLNSVLGSSEVGRKGHAWLDPRTSVQSSTHGESYGDIKNNVLSGSGQISNKAAPYNIQTNFSAGFTSDYHLKSHLQSQNITSVGCQATPSASINAPFAGLGSLPKQTDGSSERVQTSQLQRKPALHMPKSGVDNYHASSETSQPSSSNQIRARDPGQQYPVLEALPAYPPSATPESPKQGSFTKTPDVWTSVSAPQHPLGAQSSWASQNLFKYHHQSNINSETSLPGTKKLDDQIAKAGGGSQSEFPGGPGKPQSFVGEEQPAKDQQLFPESDASQNPATMPQDIDTLGHSLRPNNIVNQNYSLLNQVQSMKDIEIEPSNRSVKRFKGPCLDSALDTQPVSSEGAEQLSYGSDTMMKGAPVNRILVSSGDPKMLRFSPNTRDNCEAQVSSYDMMAYAQNDSQNFSSANNSAANLKGEHSQISPQMAPSWFDRYGSFKNEQMSPLYDARKTAMLKAAEKALIVGRHSDGLHALHSNEQVNASAYPSQLDSACKSSKPIVSELISSHSLPPEITNQDLVVVRARKRKSMVFELLPWHREVKQVSQGSQNISVAELEWVHAANQLIEKVEDEPEMFEDWPPGVRSKRRLILTRQLMQQLLRAPPRVILSADASKSYEAVAYLIARSVLGDACSSACIPESDNAILPDSESTLSEKLKERNQSTIKYAEDFVIKTKKLENDLQSVLHVFPGYVPVVLRPEGITSCYLDKRASILDLRLECQDLEKISVINRFAKFHGRGQADGTETSLSSDAIASSHKFFSQRYVIALPMPRNLPERVQCLSL</sequence>
<feature type="compositionally biased region" description="Polar residues" evidence="1">
    <location>
        <begin position="811"/>
        <end position="830"/>
    </location>
</feature>
<feature type="region of interest" description="Disordered" evidence="1">
    <location>
        <begin position="403"/>
        <end position="432"/>
    </location>
</feature>
<feature type="region of interest" description="Disordered" evidence="1">
    <location>
        <begin position="1195"/>
        <end position="1252"/>
    </location>
</feature>
<feature type="region of interest" description="Disordered" evidence="1">
    <location>
        <begin position="682"/>
        <end position="701"/>
    </location>
</feature>
<feature type="region of interest" description="Disordered" evidence="1">
    <location>
        <begin position="1029"/>
        <end position="1060"/>
    </location>
</feature>